<keyword evidence="2 5" id="KW-0238">DNA-binding</keyword>
<keyword evidence="8" id="KW-1185">Reference proteome</keyword>
<evidence type="ECO:0000313" key="6">
    <source>
        <dbReference type="EMBL" id="AOZ46650.1"/>
    </source>
</evidence>
<dbReference type="RefSeq" id="WP_062819357.1">
    <property type="nucleotide sequence ID" value="NZ_CP014352.1"/>
</dbReference>
<dbReference type="InterPro" id="IPR036388">
    <property type="entry name" value="WH-like_DNA-bd_sf"/>
</dbReference>
<dbReference type="Pfam" id="PF08279">
    <property type="entry name" value="HTH_11"/>
    <property type="match status" value="1"/>
</dbReference>
<dbReference type="Proteomes" id="UP000075221">
    <property type="component" value="Chromosome"/>
</dbReference>
<dbReference type="GO" id="GO:0003677">
    <property type="term" value="F:DNA binding"/>
    <property type="evidence" value="ECO:0007669"/>
    <property type="project" value="UniProtKB-KW"/>
</dbReference>
<dbReference type="InterPro" id="IPR051534">
    <property type="entry name" value="CBASS_pafABC_assoc_protein"/>
</dbReference>
<dbReference type="Gene3D" id="1.10.10.10">
    <property type="entry name" value="Winged helix-like DNA-binding domain superfamily/Winged helix DNA-binding domain"/>
    <property type="match status" value="1"/>
</dbReference>
<evidence type="ECO:0000256" key="2">
    <source>
        <dbReference type="ARBA" id="ARBA00023125"/>
    </source>
</evidence>
<dbReference type="InterPro" id="IPR018356">
    <property type="entry name" value="Tscrpt_reg_HTH_DeoR_CS"/>
</dbReference>
<evidence type="ECO:0000313" key="8">
    <source>
        <dbReference type="Proteomes" id="UP000178666"/>
    </source>
</evidence>
<dbReference type="PROSITE" id="PS00894">
    <property type="entry name" value="HTH_DEOR_1"/>
    <property type="match status" value="1"/>
</dbReference>
<dbReference type="PANTHER" id="PTHR34580:SF3">
    <property type="entry name" value="PROTEIN PAFB"/>
    <property type="match status" value="1"/>
</dbReference>
<dbReference type="SUPFAM" id="SSF46785">
    <property type="entry name" value="Winged helix' DNA-binding domain"/>
    <property type="match status" value="1"/>
</dbReference>
<evidence type="ECO:0000313" key="5">
    <source>
        <dbReference type="EMBL" id="AMS05169.1"/>
    </source>
</evidence>
<dbReference type="PROSITE" id="PS52050">
    <property type="entry name" value="WYL"/>
    <property type="match status" value="1"/>
</dbReference>
<evidence type="ECO:0000313" key="7">
    <source>
        <dbReference type="Proteomes" id="UP000075221"/>
    </source>
</evidence>
<dbReference type="Pfam" id="PF25583">
    <property type="entry name" value="WCX"/>
    <property type="match status" value="1"/>
</dbReference>
<dbReference type="Proteomes" id="UP000178666">
    <property type="component" value="Chromosome"/>
</dbReference>
<dbReference type="InterPro" id="IPR028349">
    <property type="entry name" value="PafC-like"/>
</dbReference>
<protein>
    <submittedName>
        <fullName evidence="5">DNA-binding protein</fullName>
    </submittedName>
</protein>
<dbReference type="InterPro" id="IPR001034">
    <property type="entry name" value="DeoR_HTH"/>
</dbReference>
<sequence>MSTQTPRERMLRLLSLLQTGRQWPAADLAQATGATPRTLRRDIDFLRELGYPVRSARGPGGHYQLVAGRALPPLMLEDDEAVATVLGLRLAAAADVGGGSTAEAAGRAADKLRRLLPPRLRCTTDGLMAAVEISATASALPTPALLTTLARAVSQTTRVSFTYQSRNGTARREVEPIRLIQLRQRWYLLAWDRDRHDWRTFRLDRFRSDPEPGGPFTPRPLPADDLQAYLRERFVGAPELTVVLTLHADASEAASRLYRIDGTLEPLDDGTCRYVAHVDSYEWLTVALVLSDVDFTVESPDAYRAFLAGRAARLTAACEGDDRAVKGSERAADPRG</sequence>
<proteinExistence type="predicted"/>
<organism evidence="5 7">
    <name type="scientific">Acidipropionibacterium acidipropionici</name>
    <dbReference type="NCBI Taxonomy" id="1748"/>
    <lineage>
        <taxon>Bacteria</taxon>
        <taxon>Bacillati</taxon>
        <taxon>Actinomycetota</taxon>
        <taxon>Actinomycetes</taxon>
        <taxon>Propionibacteriales</taxon>
        <taxon>Propionibacteriaceae</taxon>
        <taxon>Acidipropionibacterium</taxon>
    </lineage>
</organism>
<gene>
    <name evidence="6" type="ORF">A8L58_07975</name>
    <name evidence="5" type="ORF">AXH35_06510</name>
</gene>
<dbReference type="Pfam" id="PF13280">
    <property type="entry name" value="WYL"/>
    <property type="match status" value="1"/>
</dbReference>
<reference evidence="5 7" key="2">
    <citation type="submission" date="2016-02" db="EMBL/GenBank/DDBJ databases">
        <title>Complete Genome Sequence of Propionibacterium acidipropionici ATCC 55737.</title>
        <authorList>
            <person name="Luna Flores C.H."/>
            <person name="Nielsen L.K."/>
            <person name="Marcellin E."/>
        </authorList>
    </citation>
    <scope>NUCLEOTIDE SEQUENCE [LARGE SCALE GENOMIC DNA]</scope>
    <source>
        <strain evidence="5 7">ATCC 55737</strain>
    </source>
</reference>
<name>A0AAC9AN85_9ACTN</name>
<dbReference type="InterPro" id="IPR057727">
    <property type="entry name" value="WCX_dom"/>
</dbReference>
<dbReference type="InterPro" id="IPR036390">
    <property type="entry name" value="WH_DNA-bd_sf"/>
</dbReference>
<dbReference type="EMBL" id="CP015970">
    <property type="protein sequence ID" value="AOZ46650.1"/>
    <property type="molecule type" value="Genomic_DNA"/>
</dbReference>
<dbReference type="PROSITE" id="PS51000">
    <property type="entry name" value="HTH_DEOR_2"/>
    <property type="match status" value="1"/>
</dbReference>
<dbReference type="PANTHER" id="PTHR34580">
    <property type="match status" value="1"/>
</dbReference>
<keyword evidence="1" id="KW-0805">Transcription regulation</keyword>
<dbReference type="InterPro" id="IPR026881">
    <property type="entry name" value="WYL_dom"/>
</dbReference>
<dbReference type="EMBL" id="CP014352">
    <property type="protein sequence ID" value="AMS05169.1"/>
    <property type="molecule type" value="Genomic_DNA"/>
</dbReference>
<reference evidence="6 8" key="1">
    <citation type="journal article" date="2016" name="Plant Dis.">
        <title>Improved production of propionic acid using genome shuffling.</title>
        <authorList>
            <person name="Luna-Flores C.H."/>
            <person name="Palfreyman R.W."/>
            <person name="Kromer J.O."/>
            <person name="Nielsen L.K."/>
            <person name="Marcellin E."/>
        </authorList>
    </citation>
    <scope>NUCLEOTIDE SEQUENCE [LARGE SCALE GENOMIC DNA]</scope>
    <source>
        <strain evidence="6 8">F3E8</strain>
    </source>
</reference>
<dbReference type="GO" id="GO:0003700">
    <property type="term" value="F:DNA-binding transcription factor activity"/>
    <property type="evidence" value="ECO:0007669"/>
    <property type="project" value="InterPro"/>
</dbReference>
<evidence type="ECO:0000256" key="1">
    <source>
        <dbReference type="ARBA" id="ARBA00023015"/>
    </source>
</evidence>
<accession>A0AAC9AN85</accession>
<evidence type="ECO:0000259" key="4">
    <source>
        <dbReference type="PROSITE" id="PS51000"/>
    </source>
</evidence>
<dbReference type="PIRSF" id="PIRSF016838">
    <property type="entry name" value="PafC"/>
    <property type="match status" value="1"/>
</dbReference>
<dbReference type="AlphaFoldDB" id="A0AAC9AN85"/>
<keyword evidence="3" id="KW-0804">Transcription</keyword>
<feature type="domain" description="HTH deoR-type" evidence="4">
    <location>
        <begin position="6"/>
        <end position="61"/>
    </location>
</feature>
<dbReference type="InterPro" id="IPR013196">
    <property type="entry name" value="HTH_11"/>
</dbReference>
<evidence type="ECO:0000256" key="3">
    <source>
        <dbReference type="ARBA" id="ARBA00023163"/>
    </source>
</evidence>